<sequence length="424" mass="49309">MKNNSLFVGTDKEKKKKVFLKESSKGLNTLIVGSVGTGISGMFHIPMIKQDIEQKNHGVTVFDNQGDVAKVAYTLAKSNRRNVIYFSPYLKNVKFNPLRGEEEFVINLMKKIVKWEGRDTPKFFLDTHERILEASIKILNKIFDNHVTLQELSDFVNNTNRKGKELFDLYCSLEDADSLTVLYIGKYFEEGSKSFEHNSGLRMMLSRLTTNAKVSHIFNTKEKGEFEEIDFVKHIKNKEVVIFNLEGYSLDKDIARMLPQLISGVYKQACICNKRNNGKNNNNLYVKDLNAWMNGFEDFFSINYAMDISIIADIQSLSLLKMNVSDYENYLIANFKNFILMPGLNPQDINVFKEYFVMGNEIPKLYLLEHGEFFFYHFNDEVPGFVEKRFCKGSLLSKEDHVFIDKRWKRYKREFEKLEKGIAL</sequence>
<gene>
    <name evidence="1" type="ORF">AT268_30925</name>
</gene>
<name>A0A9X0SP84_BACCE</name>
<evidence type="ECO:0000313" key="1">
    <source>
        <dbReference type="EMBL" id="KXY50960.1"/>
    </source>
</evidence>
<accession>A0A9X0SP84</accession>
<organism evidence="1 2">
    <name type="scientific">Bacillus cereus</name>
    <dbReference type="NCBI Taxonomy" id="1396"/>
    <lineage>
        <taxon>Bacteria</taxon>
        <taxon>Bacillati</taxon>
        <taxon>Bacillota</taxon>
        <taxon>Bacilli</taxon>
        <taxon>Bacillales</taxon>
        <taxon>Bacillaceae</taxon>
        <taxon>Bacillus</taxon>
        <taxon>Bacillus cereus group</taxon>
    </lineage>
</organism>
<comment type="caution">
    <text evidence="1">The sequence shown here is derived from an EMBL/GenBank/DDBJ whole genome shotgun (WGS) entry which is preliminary data.</text>
</comment>
<dbReference type="InterPro" id="IPR027417">
    <property type="entry name" value="P-loop_NTPase"/>
</dbReference>
<proteinExistence type="predicted"/>
<dbReference type="EMBL" id="LOMO01000001">
    <property type="protein sequence ID" value="KXY50960.1"/>
    <property type="molecule type" value="Genomic_DNA"/>
</dbReference>
<evidence type="ECO:0000313" key="2">
    <source>
        <dbReference type="Proteomes" id="UP000075476"/>
    </source>
</evidence>
<reference evidence="1 2" key="1">
    <citation type="submission" date="2015-12" db="EMBL/GenBank/DDBJ databases">
        <title>Bacillus cereus Group isolate.</title>
        <authorList>
            <person name="Kovac J."/>
        </authorList>
    </citation>
    <scope>NUCLEOTIDE SEQUENCE [LARGE SCALE GENOMIC DNA]</scope>
    <source>
        <strain evidence="1 2">FSL K6-0073</strain>
    </source>
</reference>
<dbReference type="RefSeq" id="WP_061662285.1">
    <property type="nucleotide sequence ID" value="NZ_LOMO01000001.1"/>
</dbReference>
<dbReference type="SUPFAM" id="SSF52540">
    <property type="entry name" value="P-loop containing nucleoside triphosphate hydrolases"/>
    <property type="match status" value="1"/>
</dbReference>
<dbReference type="AlphaFoldDB" id="A0A9X0SP84"/>
<dbReference type="Proteomes" id="UP000075476">
    <property type="component" value="Unassembled WGS sequence"/>
</dbReference>
<protein>
    <submittedName>
        <fullName evidence="1">Conjugal transfer protein TraG</fullName>
    </submittedName>
</protein>